<dbReference type="EMBL" id="JBBWUH010000003">
    <property type="protein sequence ID" value="KAK8173785.1"/>
    <property type="molecule type" value="Genomic_DNA"/>
</dbReference>
<dbReference type="SUPFAM" id="SSF82199">
    <property type="entry name" value="SET domain"/>
    <property type="match status" value="1"/>
</dbReference>
<dbReference type="Gene3D" id="3.90.1410.10">
    <property type="entry name" value="set domain protein methyltransferase, domain 1"/>
    <property type="match status" value="1"/>
</dbReference>
<evidence type="ECO:0000259" key="1">
    <source>
        <dbReference type="PROSITE" id="PS50280"/>
    </source>
</evidence>
<accession>A0ABR1XZN8</accession>
<evidence type="ECO:0000313" key="2">
    <source>
        <dbReference type="EMBL" id="KAK8173785.1"/>
    </source>
</evidence>
<dbReference type="PANTHER" id="PTHR13271">
    <property type="entry name" value="UNCHARACTERIZED PUTATIVE METHYLTRANSFERASE"/>
    <property type="match status" value="1"/>
</dbReference>
<dbReference type="InterPro" id="IPR001214">
    <property type="entry name" value="SET_dom"/>
</dbReference>
<dbReference type="PANTHER" id="PTHR13271:SF147">
    <property type="entry name" value="PROTEIN-LYSINE N-METHYLTRANSFERASE EFM1-RELATED"/>
    <property type="match status" value="1"/>
</dbReference>
<reference evidence="2 3" key="1">
    <citation type="journal article" date="2022" name="G3 (Bethesda)">
        <title>Enemy or ally: a genomic approach to elucidate the lifestyle of Phyllosticta citrichinaensis.</title>
        <authorList>
            <person name="Buijs V.A."/>
            <person name="Groenewald J.Z."/>
            <person name="Haridas S."/>
            <person name="LaButti K.M."/>
            <person name="Lipzen A."/>
            <person name="Martin F.M."/>
            <person name="Barry K."/>
            <person name="Grigoriev I.V."/>
            <person name="Crous P.W."/>
            <person name="Seidl M.F."/>
        </authorList>
    </citation>
    <scope>NUCLEOTIDE SEQUENCE [LARGE SCALE GENOMIC DNA]</scope>
    <source>
        <strain evidence="2 3">CBS 129764</strain>
    </source>
</reference>
<evidence type="ECO:0000313" key="3">
    <source>
        <dbReference type="Proteomes" id="UP001456524"/>
    </source>
</evidence>
<proteinExistence type="predicted"/>
<keyword evidence="3" id="KW-1185">Reference proteome</keyword>
<dbReference type="InterPro" id="IPR050600">
    <property type="entry name" value="SETD3_SETD6_MTase"/>
</dbReference>
<name>A0ABR1XZN8_9PEZI</name>
<dbReference type="InterPro" id="IPR046341">
    <property type="entry name" value="SET_dom_sf"/>
</dbReference>
<dbReference type="InterPro" id="IPR044432">
    <property type="entry name" value="Set10/Efm1_SET"/>
</dbReference>
<protein>
    <recommendedName>
        <fullName evidence="1">SET domain-containing protein</fullName>
    </recommendedName>
</protein>
<dbReference type="Proteomes" id="UP001456524">
    <property type="component" value="Unassembled WGS sequence"/>
</dbReference>
<comment type="caution">
    <text evidence="2">The sequence shown here is derived from an EMBL/GenBank/DDBJ whole genome shotgun (WGS) entry which is preliminary data.</text>
</comment>
<sequence>MTCRATTHGLVAGVMTAIEEPKVTEADVARLLEWFVKHGGFIDPSVRFGQDSAGGISAFATEDIPEPPRGGIKLCACPPKLQLSYRQAPQVLCGLLPEHVLANIALIHEVCCGEDSLWAPYIKCLPKADQLTTPIYFKEERTQVAAREKRNDTAWLLGTNLDKAWRARETQWKEEFQQSRRAMEMSGIPLAGYSWDLFKWAATIFTSRCFPSDPGFSKANRQYRVLLPVVDLLNHKFPTRVNWFFDKGSFQLSSEEPLVQGQEIFNNYGGKGNEELLNGYGFCIPNNPCDTVAFRFAQLPPPVVKKMTKAFGKCEPVLHVRGRNFYGGLYPVTMKDYPEVKESGIPQELWAVMEAFKKFECNRGSERAVWRDTLSARCDLLELLSTRYDNIDQWVDFLQPEPLNDKQRYAKMYRDSQMTILRENIEQLEELLLGEDFFTLEEALEALRVDSNEAAQKWEHLAKTAFGTKTPRKIRDKNLEKEAWMLWLCVAWLCANDYALDGELDPERPSRIRGWINDLLDSQPFNSDSDCSDDSGEQPEPHHMFQQLGVEAWADDRVGWVLFEWATRTARAEVRVLDLLNDHEKAGKMVVCMEEM</sequence>
<gene>
    <name evidence="2" type="ORF">IWX90DRAFT_154054</name>
</gene>
<dbReference type="PROSITE" id="PS50280">
    <property type="entry name" value="SET"/>
    <property type="match status" value="1"/>
</dbReference>
<feature type="domain" description="SET" evidence="1">
    <location>
        <begin position="44"/>
        <end position="269"/>
    </location>
</feature>
<dbReference type="CDD" id="cd19180">
    <property type="entry name" value="SET_SpSET10-like"/>
    <property type="match status" value="1"/>
</dbReference>
<organism evidence="2 3">
    <name type="scientific">Phyllosticta citrichinensis</name>
    <dbReference type="NCBI Taxonomy" id="1130410"/>
    <lineage>
        <taxon>Eukaryota</taxon>
        <taxon>Fungi</taxon>
        <taxon>Dikarya</taxon>
        <taxon>Ascomycota</taxon>
        <taxon>Pezizomycotina</taxon>
        <taxon>Dothideomycetes</taxon>
        <taxon>Dothideomycetes incertae sedis</taxon>
        <taxon>Botryosphaeriales</taxon>
        <taxon>Phyllostictaceae</taxon>
        <taxon>Phyllosticta</taxon>
    </lineage>
</organism>